<evidence type="ECO:0000313" key="2">
    <source>
        <dbReference type="Proteomes" id="UP000299102"/>
    </source>
</evidence>
<sequence>MAQTARRTTRFGDSARITGRLNRLVMGGHDLFACHPTTRISALFLRISLNVVEEPSFFLEKFHELVEGYQNLRIAGVSLLEPRFQLDGKFSRRYMED</sequence>
<accession>A0A4C1VN81</accession>
<organism evidence="1 2">
    <name type="scientific">Eumeta variegata</name>
    <name type="common">Bagworm moth</name>
    <name type="synonym">Eumeta japonica</name>
    <dbReference type="NCBI Taxonomy" id="151549"/>
    <lineage>
        <taxon>Eukaryota</taxon>
        <taxon>Metazoa</taxon>
        <taxon>Ecdysozoa</taxon>
        <taxon>Arthropoda</taxon>
        <taxon>Hexapoda</taxon>
        <taxon>Insecta</taxon>
        <taxon>Pterygota</taxon>
        <taxon>Neoptera</taxon>
        <taxon>Endopterygota</taxon>
        <taxon>Lepidoptera</taxon>
        <taxon>Glossata</taxon>
        <taxon>Ditrysia</taxon>
        <taxon>Tineoidea</taxon>
        <taxon>Psychidae</taxon>
        <taxon>Oiketicinae</taxon>
        <taxon>Eumeta</taxon>
    </lineage>
</organism>
<comment type="caution">
    <text evidence="1">The sequence shown here is derived from an EMBL/GenBank/DDBJ whole genome shotgun (WGS) entry which is preliminary data.</text>
</comment>
<dbReference type="EMBL" id="BGZK01000368">
    <property type="protein sequence ID" value="GBP39609.1"/>
    <property type="molecule type" value="Genomic_DNA"/>
</dbReference>
<proteinExistence type="predicted"/>
<gene>
    <name evidence="1" type="ORF">EVAR_26692_1</name>
</gene>
<name>A0A4C1VN81_EUMVA</name>
<keyword evidence="2" id="KW-1185">Reference proteome</keyword>
<evidence type="ECO:0000313" key="1">
    <source>
        <dbReference type="EMBL" id="GBP39609.1"/>
    </source>
</evidence>
<dbReference type="AlphaFoldDB" id="A0A4C1VN81"/>
<protein>
    <submittedName>
        <fullName evidence="1">Uncharacterized protein</fullName>
    </submittedName>
</protein>
<reference evidence="1 2" key="1">
    <citation type="journal article" date="2019" name="Commun. Biol.">
        <title>The bagworm genome reveals a unique fibroin gene that provides high tensile strength.</title>
        <authorList>
            <person name="Kono N."/>
            <person name="Nakamura H."/>
            <person name="Ohtoshi R."/>
            <person name="Tomita M."/>
            <person name="Numata K."/>
            <person name="Arakawa K."/>
        </authorList>
    </citation>
    <scope>NUCLEOTIDE SEQUENCE [LARGE SCALE GENOMIC DNA]</scope>
</reference>
<dbReference type="Proteomes" id="UP000299102">
    <property type="component" value="Unassembled WGS sequence"/>
</dbReference>